<name>A0A6H5HQC1_9HEMI</name>
<dbReference type="Proteomes" id="UP000479000">
    <property type="component" value="Unassembled WGS sequence"/>
</dbReference>
<feature type="region of interest" description="Disordered" evidence="1">
    <location>
        <begin position="348"/>
        <end position="381"/>
    </location>
</feature>
<evidence type="ECO:0000313" key="2">
    <source>
        <dbReference type="EMBL" id="CAB0016839.1"/>
    </source>
</evidence>
<gene>
    <name evidence="2" type="ORF">NTEN_LOCUS20966</name>
</gene>
<feature type="non-terminal residue" evidence="2">
    <location>
        <position position="403"/>
    </location>
</feature>
<dbReference type="EMBL" id="CADCXU010030610">
    <property type="protein sequence ID" value="CAB0016839.1"/>
    <property type="molecule type" value="Genomic_DNA"/>
</dbReference>
<proteinExistence type="predicted"/>
<sequence length="403" mass="45571">MRRVKRREELQGMLVSARTIADQFHRSITVTSRDSLARGSLTSSISPSPPASIPYCLALFVSHTLAIFGSLTVNPSEELESRFQSSDRARSGSVEIKPISYSGISIRTYTNYARVTLVTPELRWLHQSYSRVTPVTPELRRLSQLRRSYASYTRVTPELRRAQSSRSERRTRLRYGTLSGLQSFGSLTTCYHDWSQLLGDFINSDFKTVRFQGLKPPHTPRIGCTCLPTEPSKAQFSSTRSSCIIPIENLFPKPLIIKLSFFMAACLHRMTNLYLKSWNKTPAEFAGFAVHFNPAVCLERMVAQGVVKCEIAKGSRRCLHVEIRLPDFDRGALELTYQVYREETVSSLSRRGSSRRSTTHRKSNAFLDVPPPVALETEEDEDSLRVRSFSFNTKGSDTQVVPV</sequence>
<keyword evidence="3" id="KW-1185">Reference proteome</keyword>
<accession>A0A6H5HQC1</accession>
<dbReference type="AlphaFoldDB" id="A0A6H5HQC1"/>
<evidence type="ECO:0000256" key="1">
    <source>
        <dbReference type="SAM" id="MobiDB-lite"/>
    </source>
</evidence>
<reference evidence="2 3" key="1">
    <citation type="submission" date="2020-02" db="EMBL/GenBank/DDBJ databases">
        <authorList>
            <person name="Ferguson B K."/>
        </authorList>
    </citation>
    <scope>NUCLEOTIDE SEQUENCE [LARGE SCALE GENOMIC DNA]</scope>
</reference>
<protein>
    <submittedName>
        <fullName evidence="2">Uncharacterized protein</fullName>
    </submittedName>
</protein>
<evidence type="ECO:0000313" key="3">
    <source>
        <dbReference type="Proteomes" id="UP000479000"/>
    </source>
</evidence>
<feature type="compositionally biased region" description="Basic residues" evidence="1">
    <location>
        <begin position="352"/>
        <end position="363"/>
    </location>
</feature>
<organism evidence="2 3">
    <name type="scientific">Nesidiocoris tenuis</name>
    <dbReference type="NCBI Taxonomy" id="355587"/>
    <lineage>
        <taxon>Eukaryota</taxon>
        <taxon>Metazoa</taxon>
        <taxon>Ecdysozoa</taxon>
        <taxon>Arthropoda</taxon>
        <taxon>Hexapoda</taxon>
        <taxon>Insecta</taxon>
        <taxon>Pterygota</taxon>
        <taxon>Neoptera</taxon>
        <taxon>Paraneoptera</taxon>
        <taxon>Hemiptera</taxon>
        <taxon>Heteroptera</taxon>
        <taxon>Panheteroptera</taxon>
        <taxon>Cimicomorpha</taxon>
        <taxon>Miridae</taxon>
        <taxon>Dicyphina</taxon>
        <taxon>Nesidiocoris</taxon>
    </lineage>
</organism>